<name>A0A1X0P1I6_9TRYP</name>
<sequence>MSQGSTEDLRTVDDFVLSEIFYTACLETLLSAYIIPLSNTAGFPSTCSNTFSSFSCSEDFGSLLSTFGVDILEVLSCHRALINALQIPRQKGSNSSAKSDNISPYEALLNQEKNPCSDIIYLLRTGVPAMRVAYQKYVLNFDTNVKLSDLARSFLSADVWNKIYFNLARSTLLNSLFCMGVDKKSAILFSDCCNISFEALIVLPIQHITRYPIYVKDLIEAHKALGSDVNLTTFQNAGEVLKDLWDMCSAANAERTAYIQLHRLAELERRFGLTGVPSQIIAEGDDVVMRFGRETRTGQIEEGRRHVRVILLHDHIFLLLPQKANSTNSGKLLKKIPLTAVLSVRSVSTTKYSTVYLSYASVSNGGCWKRNNNVYFIELSVSNETEAILWVRDITQAVSDLCCQTLYL</sequence>
<dbReference type="GO" id="GO:0016853">
    <property type="term" value="F:isomerase activity"/>
    <property type="evidence" value="ECO:0007669"/>
    <property type="project" value="UniProtKB-KW"/>
</dbReference>
<dbReference type="GeneID" id="39983415"/>
<reference evidence="2 3" key="1">
    <citation type="submission" date="2017-03" db="EMBL/GenBank/DDBJ databases">
        <title>An alternative strategy for trypanosome survival in the mammalian bloodstream revealed through genome and transcriptome analysis of the ubiquitous bovine parasite Trypanosoma (Megatrypanum) theileri.</title>
        <authorList>
            <person name="Kelly S."/>
            <person name="Ivens A."/>
            <person name="Mott A."/>
            <person name="O'Neill E."/>
            <person name="Emms D."/>
            <person name="Macleod O."/>
            <person name="Voorheis P."/>
            <person name="Matthews J."/>
            <person name="Matthews K."/>
            <person name="Carrington M."/>
        </authorList>
    </citation>
    <scope>NUCLEOTIDE SEQUENCE [LARGE SCALE GENOMIC DNA]</scope>
    <source>
        <strain evidence="2">Edinburgh</strain>
    </source>
</reference>
<dbReference type="EMBL" id="NBCO01000007">
    <property type="protein sequence ID" value="ORC90765.1"/>
    <property type="molecule type" value="Genomic_DNA"/>
</dbReference>
<organism evidence="2 3">
    <name type="scientific">Trypanosoma theileri</name>
    <dbReference type="NCBI Taxonomy" id="67003"/>
    <lineage>
        <taxon>Eukaryota</taxon>
        <taxon>Discoba</taxon>
        <taxon>Euglenozoa</taxon>
        <taxon>Kinetoplastea</taxon>
        <taxon>Metakinetoplastina</taxon>
        <taxon>Trypanosomatida</taxon>
        <taxon>Trypanosomatidae</taxon>
        <taxon>Trypanosoma</taxon>
    </lineage>
</organism>
<evidence type="ECO:0000313" key="2">
    <source>
        <dbReference type="EMBL" id="ORC90765.1"/>
    </source>
</evidence>
<dbReference type="RefSeq" id="XP_028884831.1">
    <property type="nucleotide sequence ID" value="XM_029023635.1"/>
</dbReference>
<keyword evidence="2" id="KW-0413">Isomerase</keyword>
<dbReference type="OrthoDB" id="247653at2759"/>
<dbReference type="AlphaFoldDB" id="A0A1X0P1I6"/>
<gene>
    <name evidence="2" type="ORF">TM35_000071890</name>
</gene>
<protein>
    <submittedName>
        <fullName evidence="2">Putative DNA topoisomerase III</fullName>
    </submittedName>
</protein>
<dbReference type="PROSITE" id="PS50010">
    <property type="entry name" value="DH_2"/>
    <property type="match status" value="1"/>
</dbReference>
<dbReference type="SUPFAM" id="SSF48065">
    <property type="entry name" value="DBL homology domain (DH-domain)"/>
    <property type="match status" value="1"/>
</dbReference>
<dbReference type="GO" id="GO:0005085">
    <property type="term" value="F:guanyl-nucleotide exchange factor activity"/>
    <property type="evidence" value="ECO:0007669"/>
    <property type="project" value="InterPro"/>
</dbReference>
<dbReference type="VEuPathDB" id="TriTrypDB:TM35_000071890"/>
<evidence type="ECO:0000259" key="1">
    <source>
        <dbReference type="PROSITE" id="PS50010"/>
    </source>
</evidence>
<dbReference type="Gene3D" id="1.20.900.10">
    <property type="entry name" value="Dbl homology (DH) domain"/>
    <property type="match status" value="1"/>
</dbReference>
<evidence type="ECO:0000313" key="3">
    <source>
        <dbReference type="Proteomes" id="UP000192257"/>
    </source>
</evidence>
<comment type="caution">
    <text evidence="2">The sequence shown here is derived from an EMBL/GenBank/DDBJ whole genome shotgun (WGS) entry which is preliminary data.</text>
</comment>
<dbReference type="Pfam" id="PF00621">
    <property type="entry name" value="RhoGEF"/>
    <property type="match status" value="1"/>
</dbReference>
<dbReference type="Proteomes" id="UP000192257">
    <property type="component" value="Unassembled WGS sequence"/>
</dbReference>
<accession>A0A1X0P1I6</accession>
<keyword evidence="3" id="KW-1185">Reference proteome</keyword>
<feature type="domain" description="DH" evidence="1">
    <location>
        <begin position="7"/>
        <end position="251"/>
    </location>
</feature>
<dbReference type="InterPro" id="IPR000219">
    <property type="entry name" value="DH_dom"/>
</dbReference>
<proteinExistence type="predicted"/>
<dbReference type="InterPro" id="IPR035899">
    <property type="entry name" value="DBL_dom_sf"/>
</dbReference>